<comment type="caution">
    <text evidence="1">The sequence shown here is derived from an EMBL/GenBank/DDBJ whole genome shotgun (WGS) entry which is preliminary data.</text>
</comment>
<evidence type="ECO:0000313" key="1">
    <source>
        <dbReference type="EMBL" id="POB00313.1"/>
    </source>
</evidence>
<accession>A0A2K4MTK7</accession>
<dbReference type="AlphaFoldDB" id="A0A2K4MTK7"/>
<dbReference type="Proteomes" id="UP000236416">
    <property type="component" value="Unassembled WGS sequence"/>
</dbReference>
<gene>
    <name evidence="1" type="ORF">C2134_02635</name>
</gene>
<sequence>MESFLATADKEAKENFLSALLRLDAMACYYATVSERLLLFFDNNVLQDIRLRDDVEQPLRGHRFHALLAFLALVEDHYCLDVFACVSPVVLYEASGRGKHTPKQVEEQVRLLMAEVGLATHFTGHSAPKELGEMFKRIRSDEKALRIALDEIKNKSWVRDFAGEKGHGTRIPFSLAEEECPKIQLTYFEPWHVKFLLIHIIEKNMYRENGDKKKARRLMSNPQEKAFNILKSKGDGVEELGDIELLTLCDLSSQTLMRSPDITVEITFDGSLEAALWKRANVQSRTTFVGGNDDAHDGARRFVYMMKQSQRRTEKANKRVMEYSEARVKFFEPLEIYFKKAVD</sequence>
<proteinExistence type="predicted"/>
<name>A0A2K4MTK7_9NEIS</name>
<organism evidence="1 2">
    <name type="scientific">Chromobacterium sinusclupearum</name>
    <dbReference type="NCBI Taxonomy" id="2077146"/>
    <lineage>
        <taxon>Bacteria</taxon>
        <taxon>Pseudomonadati</taxon>
        <taxon>Pseudomonadota</taxon>
        <taxon>Betaproteobacteria</taxon>
        <taxon>Neisseriales</taxon>
        <taxon>Chromobacteriaceae</taxon>
        <taxon>Chromobacterium</taxon>
    </lineage>
</organism>
<keyword evidence="2" id="KW-1185">Reference proteome</keyword>
<reference evidence="1 2" key="1">
    <citation type="submission" date="2018-01" db="EMBL/GenBank/DDBJ databases">
        <title>Genomic Sequence of Chromobacterium MWU13-2610 from wild cranberry bogs within the Cape Cod National Seashore.</title>
        <authorList>
            <person name="O'Hara-Hanley K."/>
            <person name="Soby S."/>
            <person name="Harrison A."/>
        </authorList>
    </citation>
    <scope>NUCLEOTIDE SEQUENCE [LARGE SCALE GENOMIC DNA]</scope>
    <source>
        <strain evidence="1 2">MWU13-2610</strain>
    </source>
</reference>
<evidence type="ECO:0000313" key="2">
    <source>
        <dbReference type="Proteomes" id="UP000236416"/>
    </source>
</evidence>
<protein>
    <submittedName>
        <fullName evidence="1">Uncharacterized protein</fullName>
    </submittedName>
</protein>
<dbReference type="EMBL" id="PPTF01000010">
    <property type="protein sequence ID" value="POB00313.1"/>
    <property type="molecule type" value="Genomic_DNA"/>
</dbReference>